<evidence type="ECO:0000259" key="2">
    <source>
        <dbReference type="Pfam" id="PF12776"/>
    </source>
</evidence>
<protein>
    <recommendedName>
        <fullName evidence="2">Myb/SANT-like domain-containing protein</fullName>
    </recommendedName>
</protein>
<feature type="signal peptide" evidence="1">
    <location>
        <begin position="1"/>
        <end position="21"/>
    </location>
</feature>
<name>A0A811RX09_9POAL</name>
<sequence>MVVLPAVAWSLVLVFLPVATSVGLGVCSSAANHVDVAAPVAGNGVVRAMRWTNTTSGFVLRRMAALVSDGSRPEKVFKDKDVNSVAKALKQFCGEVVSPTQVYNHLRKWRQKWARVSKLKDLSAALWDDQAHAIMLEQEHYLGHCKDHPKDAEFLNCPIRFYTEMEAIFANAMATGKFALGSGEALGQNQADSVGAKADGPPLTHTTGNEVFKDKDVNSVAKALKQFCGEVVSPTQVYNHLRKWRQKWARVSKLKDLSAALWDDQAHAIMLEQEHYLGHCKDHPKDAEFLNCPIRFYTQMEAIFANAMATRKRGNFSEEEMLMLTNMSDAVNNVANALRETGPAHVDANLYLAVMEMPGFSEEALIVAYTFLPDNKAQGGGFVNMSDAHRGPLA</sequence>
<reference evidence="3" key="1">
    <citation type="submission" date="2020-10" db="EMBL/GenBank/DDBJ databases">
        <authorList>
            <person name="Han B."/>
            <person name="Lu T."/>
            <person name="Zhao Q."/>
            <person name="Huang X."/>
            <person name="Zhao Y."/>
        </authorList>
    </citation>
    <scope>NUCLEOTIDE SEQUENCE</scope>
</reference>
<gene>
    <name evidence="3" type="ORF">NCGR_LOCUS58593</name>
</gene>
<dbReference type="Pfam" id="PF12776">
    <property type="entry name" value="Myb_DNA-bind_3"/>
    <property type="match status" value="1"/>
</dbReference>
<evidence type="ECO:0000256" key="1">
    <source>
        <dbReference type="SAM" id="SignalP"/>
    </source>
</evidence>
<dbReference type="OrthoDB" id="686674at2759"/>
<proteinExistence type="predicted"/>
<dbReference type="Proteomes" id="UP000604825">
    <property type="component" value="Unassembled WGS sequence"/>
</dbReference>
<evidence type="ECO:0000313" key="4">
    <source>
        <dbReference type="Proteomes" id="UP000604825"/>
    </source>
</evidence>
<dbReference type="InterPro" id="IPR024752">
    <property type="entry name" value="Myb/SANT-like_dom"/>
</dbReference>
<evidence type="ECO:0000313" key="3">
    <source>
        <dbReference type="EMBL" id="CAD6334495.1"/>
    </source>
</evidence>
<accession>A0A811RX09</accession>
<feature type="domain" description="Myb/SANT-like" evidence="2">
    <location>
        <begin position="50"/>
        <end position="138"/>
    </location>
</feature>
<organism evidence="3 4">
    <name type="scientific">Miscanthus lutarioriparius</name>
    <dbReference type="NCBI Taxonomy" id="422564"/>
    <lineage>
        <taxon>Eukaryota</taxon>
        <taxon>Viridiplantae</taxon>
        <taxon>Streptophyta</taxon>
        <taxon>Embryophyta</taxon>
        <taxon>Tracheophyta</taxon>
        <taxon>Spermatophyta</taxon>
        <taxon>Magnoliopsida</taxon>
        <taxon>Liliopsida</taxon>
        <taxon>Poales</taxon>
        <taxon>Poaceae</taxon>
        <taxon>PACMAD clade</taxon>
        <taxon>Panicoideae</taxon>
        <taxon>Andropogonodae</taxon>
        <taxon>Andropogoneae</taxon>
        <taxon>Saccharinae</taxon>
        <taxon>Miscanthus</taxon>
    </lineage>
</organism>
<keyword evidence="1" id="KW-0732">Signal</keyword>
<dbReference type="AlphaFoldDB" id="A0A811RX09"/>
<comment type="caution">
    <text evidence="3">The sequence shown here is derived from an EMBL/GenBank/DDBJ whole genome shotgun (WGS) entry which is preliminary data.</text>
</comment>
<feature type="chain" id="PRO_5032664355" description="Myb/SANT-like domain-containing protein" evidence="1">
    <location>
        <begin position="22"/>
        <end position="394"/>
    </location>
</feature>
<keyword evidence="4" id="KW-1185">Reference proteome</keyword>
<dbReference type="EMBL" id="CAJGYO010000017">
    <property type="protein sequence ID" value="CAD6334495.1"/>
    <property type="molecule type" value="Genomic_DNA"/>
</dbReference>
<dbReference type="PANTHER" id="PTHR47127">
    <property type="entry name" value="10A19I.15"/>
    <property type="match status" value="1"/>
</dbReference>